<evidence type="ECO:0000313" key="2">
    <source>
        <dbReference type="Proteomes" id="UP001595772"/>
    </source>
</evidence>
<keyword evidence="2" id="KW-1185">Reference proteome</keyword>
<sequence>MDIPILLAGPMIRRADCEKIYIWLATSEKLSIEAELTTIHTENESHIYHKIATFCESETICGGEFLYIYLIKVSPKEDKFPYDTLLGYNLSFKKENLTYDLSSFDLLNKDNPQSIVYGDLKYPTFYLPESSHSTILYGSCRKPHGKGKDTLAVADSTIQKNDINLRDRPSNLFLMGDQIYADDVAAPLFHVISKVSRLLTGNQTEQLQKLDERLAMPTHQSALQKINGRQYIMDNFCNFTSGNASNHLLQFSEYAAMYVMILGPALWKQNNLPSFAELLAENKLFFKTTDHSQHKKDLEKHRKRYDEQLEDLLSFIQTLSQVRRVLANTPTYMIFDDHDITDDWNLSWKWKENVSKTPLGKHVIANGITSYWLFQGWGNDPAAFNSTFFNRVSHYLYPSPTTTDVYNDWMDLVLNFQSWYFVAPTNPASLFLDTRTMRDYDINQKSTIIDKLIDWEIKPAQLIGKEAWYALSKRLYQSEWKKGEPLIIISPTPLYGVQFIEDFIKRYIYPLRFLNNDVLYNLDFEAWRYNGTGFNNFLQQIAAWDPKVCMILSGDVHYANAIRSQVEFKDRKTMTIHQFTSSPINNMSFPSITRSLIKSPLWISLMTKDKHVMNRCCDEHNNLLKTDDTKNMKWKEEIQYLTPLQGSLMETDNNLGQLTWNDSYVENKQLKYNGENTFEREYINKTK</sequence>
<reference evidence="2" key="1">
    <citation type="journal article" date="2019" name="Int. J. Syst. Evol. Microbiol.">
        <title>The Global Catalogue of Microorganisms (GCM) 10K type strain sequencing project: providing services to taxonomists for standard genome sequencing and annotation.</title>
        <authorList>
            <consortium name="The Broad Institute Genomics Platform"/>
            <consortium name="The Broad Institute Genome Sequencing Center for Infectious Disease"/>
            <person name="Wu L."/>
            <person name="Ma J."/>
        </authorList>
    </citation>
    <scope>NUCLEOTIDE SEQUENCE [LARGE SCALE GENOMIC DNA]</scope>
    <source>
        <strain evidence="2">IBRC-M 10703</strain>
    </source>
</reference>
<dbReference type="PANTHER" id="PTHR37031">
    <property type="entry name" value="METALLOPHOSPHATASE BINDING DOMAIN PROTEIN"/>
    <property type="match status" value="1"/>
</dbReference>
<organism evidence="1 2">
    <name type="scientific">Oceanobacillus longus</name>
    <dbReference type="NCBI Taxonomy" id="930120"/>
    <lineage>
        <taxon>Bacteria</taxon>
        <taxon>Bacillati</taxon>
        <taxon>Bacillota</taxon>
        <taxon>Bacilli</taxon>
        <taxon>Bacillales</taxon>
        <taxon>Bacillaceae</taxon>
        <taxon>Oceanobacillus</taxon>
    </lineage>
</organism>
<evidence type="ECO:0000313" key="1">
    <source>
        <dbReference type="EMBL" id="MFC4024598.1"/>
    </source>
</evidence>
<dbReference type="SUPFAM" id="SSF56300">
    <property type="entry name" value="Metallo-dependent phosphatases"/>
    <property type="match status" value="1"/>
</dbReference>
<comment type="caution">
    <text evidence="1">The sequence shown here is derived from an EMBL/GenBank/DDBJ whole genome shotgun (WGS) entry which is preliminary data.</text>
</comment>
<name>A0ABV8H0N7_9BACI</name>
<evidence type="ECO:0008006" key="3">
    <source>
        <dbReference type="Google" id="ProtNLM"/>
    </source>
</evidence>
<gene>
    <name evidence="1" type="ORF">ACFOUV_12405</name>
</gene>
<dbReference type="InterPro" id="IPR038607">
    <property type="entry name" value="PhoD-like_sf"/>
</dbReference>
<dbReference type="PANTHER" id="PTHR37031:SF2">
    <property type="entry name" value="PHOD-LIKE PHOSPHATASE METALLOPHOSPHATASE DOMAIN-CONTAINING PROTEIN"/>
    <property type="match status" value="1"/>
</dbReference>
<dbReference type="Gene3D" id="3.60.21.70">
    <property type="entry name" value="PhoD-like phosphatase"/>
    <property type="match status" value="1"/>
</dbReference>
<dbReference type="RefSeq" id="WP_379497086.1">
    <property type="nucleotide sequence ID" value="NZ_JBHSAO010000008.1"/>
</dbReference>
<dbReference type="EMBL" id="JBHSAO010000008">
    <property type="protein sequence ID" value="MFC4024598.1"/>
    <property type="molecule type" value="Genomic_DNA"/>
</dbReference>
<accession>A0ABV8H0N7</accession>
<proteinExistence type="predicted"/>
<dbReference type="InterPro" id="IPR029052">
    <property type="entry name" value="Metallo-depent_PP-like"/>
</dbReference>
<protein>
    <recommendedName>
        <fullName evidence="3">PhoD-like phosphatase</fullName>
    </recommendedName>
</protein>
<dbReference type="Proteomes" id="UP001595772">
    <property type="component" value="Unassembled WGS sequence"/>
</dbReference>